<organism evidence="2 3">
    <name type="scientific">Culex pipiens pipiens</name>
    <name type="common">Northern house mosquito</name>
    <dbReference type="NCBI Taxonomy" id="38569"/>
    <lineage>
        <taxon>Eukaryota</taxon>
        <taxon>Metazoa</taxon>
        <taxon>Ecdysozoa</taxon>
        <taxon>Arthropoda</taxon>
        <taxon>Hexapoda</taxon>
        <taxon>Insecta</taxon>
        <taxon>Pterygota</taxon>
        <taxon>Neoptera</taxon>
        <taxon>Endopterygota</taxon>
        <taxon>Diptera</taxon>
        <taxon>Nematocera</taxon>
        <taxon>Culicoidea</taxon>
        <taxon>Culicidae</taxon>
        <taxon>Culicinae</taxon>
        <taxon>Culicini</taxon>
        <taxon>Culex</taxon>
        <taxon>Culex</taxon>
    </lineage>
</organism>
<dbReference type="EMBL" id="JBEHCU010005877">
    <property type="protein sequence ID" value="KAL1398493.1"/>
    <property type="molecule type" value="Genomic_DNA"/>
</dbReference>
<evidence type="ECO:0000313" key="2">
    <source>
        <dbReference type="EMBL" id="KAL1398493.1"/>
    </source>
</evidence>
<dbReference type="AlphaFoldDB" id="A0ABD1DFN1"/>
<keyword evidence="3" id="KW-1185">Reference proteome</keyword>
<sequence>MQILLTPSYSMTENLPKEYYKAEMLVSSRSGRRTSSVCKCAMWLVIRRALVALLALACLVQADGPSEVGTVPHHRDKRLVFTYNSATGVLCALSIPLIVPGRNIFVSYNFEMNYNMPTDSTDYTQGVLKRVDTPEINSVEGRGATAGGGNGTDSEKGKTIRRSATFTRKKTYRTLEINLNRMGLNGKRCVLRAICEASDVPFNENNGVVGDLLQIMLTPSHSADEQLPVEFYRAEEMGREHKCDKYRRHCPTSVLDVISVLL</sequence>
<feature type="region of interest" description="Disordered" evidence="1">
    <location>
        <begin position="138"/>
        <end position="158"/>
    </location>
</feature>
<name>A0ABD1DFN1_CULPP</name>
<evidence type="ECO:0000256" key="1">
    <source>
        <dbReference type="SAM" id="MobiDB-lite"/>
    </source>
</evidence>
<dbReference type="PANTHER" id="PTHR21398">
    <property type="entry name" value="AGAP007094-PA"/>
    <property type="match status" value="1"/>
</dbReference>
<dbReference type="PANTHER" id="PTHR21398:SF22">
    <property type="entry name" value="IP12060P-RELATED"/>
    <property type="match status" value="1"/>
</dbReference>
<protein>
    <submittedName>
        <fullName evidence="2">Uncharacterized protein</fullName>
    </submittedName>
</protein>
<evidence type="ECO:0000313" key="3">
    <source>
        <dbReference type="Proteomes" id="UP001562425"/>
    </source>
</evidence>
<proteinExistence type="predicted"/>
<comment type="caution">
    <text evidence="2">The sequence shown here is derived from an EMBL/GenBank/DDBJ whole genome shotgun (WGS) entry which is preliminary data.</text>
</comment>
<reference evidence="2 3" key="1">
    <citation type="submission" date="2024-05" db="EMBL/GenBank/DDBJ databases">
        <title>Culex pipiens pipiens assembly and annotation.</title>
        <authorList>
            <person name="Alout H."/>
            <person name="Durand T."/>
        </authorList>
    </citation>
    <scope>NUCLEOTIDE SEQUENCE [LARGE SCALE GENOMIC DNA]</scope>
    <source>
        <strain evidence="2">HA-2024</strain>
        <tissue evidence="2">Whole body</tissue>
    </source>
</reference>
<dbReference type="Pfam" id="PF07841">
    <property type="entry name" value="DM4_12"/>
    <property type="match status" value="1"/>
</dbReference>
<gene>
    <name evidence="2" type="ORF">pipiens_008927</name>
</gene>
<dbReference type="SMART" id="SM00718">
    <property type="entry name" value="DM4_12"/>
    <property type="match status" value="1"/>
</dbReference>
<dbReference type="Proteomes" id="UP001562425">
    <property type="component" value="Unassembled WGS sequence"/>
</dbReference>
<accession>A0ABD1DFN1</accession>
<dbReference type="InterPro" id="IPR006631">
    <property type="entry name" value="DM4_12"/>
</dbReference>